<dbReference type="EMBL" id="BARU01015076">
    <property type="protein sequence ID" value="GAH39980.1"/>
    <property type="molecule type" value="Genomic_DNA"/>
</dbReference>
<keyword evidence="1" id="KW-0812">Transmembrane</keyword>
<sequence length="60" mass="6719">LISISIWLSENIKDFFIILILLPIIGIAFELGILKGLKIKAVVLALYLIGKTENRYGLFS</sequence>
<reference evidence="2" key="1">
    <citation type="journal article" date="2014" name="Front. Microbiol.">
        <title>High frequency of phylogenetically diverse reductive dehalogenase-homologous genes in deep subseafloor sedimentary metagenomes.</title>
        <authorList>
            <person name="Kawai M."/>
            <person name="Futagami T."/>
            <person name="Toyoda A."/>
            <person name="Takaki Y."/>
            <person name="Nishi S."/>
            <person name="Hori S."/>
            <person name="Arai W."/>
            <person name="Tsubouchi T."/>
            <person name="Morono Y."/>
            <person name="Uchiyama I."/>
            <person name="Ito T."/>
            <person name="Fujiyama A."/>
            <person name="Inagaki F."/>
            <person name="Takami H."/>
        </authorList>
    </citation>
    <scope>NUCLEOTIDE SEQUENCE</scope>
    <source>
        <strain evidence="2">Expedition CK06-06</strain>
    </source>
</reference>
<comment type="caution">
    <text evidence="2">The sequence shown here is derived from an EMBL/GenBank/DDBJ whole genome shotgun (WGS) entry which is preliminary data.</text>
</comment>
<evidence type="ECO:0000256" key="1">
    <source>
        <dbReference type="SAM" id="Phobius"/>
    </source>
</evidence>
<feature type="non-terminal residue" evidence="2">
    <location>
        <position position="1"/>
    </location>
</feature>
<evidence type="ECO:0000313" key="2">
    <source>
        <dbReference type="EMBL" id="GAH39980.1"/>
    </source>
</evidence>
<feature type="transmembrane region" description="Helical" evidence="1">
    <location>
        <begin position="15"/>
        <end position="34"/>
    </location>
</feature>
<gene>
    <name evidence="2" type="ORF">S03H2_26181</name>
</gene>
<protein>
    <submittedName>
        <fullName evidence="2">Uncharacterized protein</fullName>
    </submittedName>
</protein>
<keyword evidence="1" id="KW-1133">Transmembrane helix</keyword>
<name>X1G597_9ZZZZ</name>
<organism evidence="2">
    <name type="scientific">marine sediment metagenome</name>
    <dbReference type="NCBI Taxonomy" id="412755"/>
    <lineage>
        <taxon>unclassified sequences</taxon>
        <taxon>metagenomes</taxon>
        <taxon>ecological metagenomes</taxon>
    </lineage>
</organism>
<keyword evidence="1" id="KW-0472">Membrane</keyword>
<dbReference type="AlphaFoldDB" id="X1G597"/>
<proteinExistence type="predicted"/>
<accession>X1G597</accession>